<reference evidence="2 3" key="1">
    <citation type="submission" date="2020-09" db="EMBL/GenBank/DDBJ databases">
        <title>De no assembly of potato wild relative species, Solanum commersonii.</title>
        <authorList>
            <person name="Cho K."/>
        </authorList>
    </citation>
    <scope>NUCLEOTIDE SEQUENCE [LARGE SCALE GENOMIC DNA]</scope>
    <source>
        <strain evidence="2">LZ3.2</strain>
        <tissue evidence="2">Leaf</tissue>
    </source>
</reference>
<evidence type="ECO:0000256" key="1">
    <source>
        <dbReference type="SAM" id="Phobius"/>
    </source>
</evidence>
<sequence length="219" mass="24703">MYFTTNHFEGTKCTPSTSSFLTIQTNKKYWFTYFTSKVVLCRLIFWFAYIICGRPKRVLHSLKESVLRFALVHSSVSFKIVDIEKSIFVISANLRISPVWFIRFCSLSCNEDDLLCTRASPSPLPLLSSGFGLHLSSLNKLNANDGSFKLSGYISGPDVYTVKISIQVFKGRIHKLLNNTAMSFDSPLTLSYELENMASIGGIDPWDVCSSGPSEYHYD</sequence>
<evidence type="ECO:0000313" key="2">
    <source>
        <dbReference type="EMBL" id="KAG5624205.1"/>
    </source>
</evidence>
<name>A0A9J6AHU1_SOLCO</name>
<proteinExistence type="predicted"/>
<organism evidence="2 3">
    <name type="scientific">Solanum commersonii</name>
    <name type="common">Commerson's wild potato</name>
    <name type="synonym">Commerson's nightshade</name>
    <dbReference type="NCBI Taxonomy" id="4109"/>
    <lineage>
        <taxon>Eukaryota</taxon>
        <taxon>Viridiplantae</taxon>
        <taxon>Streptophyta</taxon>
        <taxon>Embryophyta</taxon>
        <taxon>Tracheophyta</taxon>
        <taxon>Spermatophyta</taxon>
        <taxon>Magnoliopsida</taxon>
        <taxon>eudicotyledons</taxon>
        <taxon>Gunneridae</taxon>
        <taxon>Pentapetalae</taxon>
        <taxon>asterids</taxon>
        <taxon>lamiids</taxon>
        <taxon>Solanales</taxon>
        <taxon>Solanaceae</taxon>
        <taxon>Solanoideae</taxon>
        <taxon>Solaneae</taxon>
        <taxon>Solanum</taxon>
    </lineage>
</organism>
<keyword evidence="1" id="KW-0472">Membrane</keyword>
<dbReference type="OrthoDB" id="429932at2759"/>
<dbReference type="EMBL" id="JACXVP010000002">
    <property type="protein sequence ID" value="KAG5624205.1"/>
    <property type="molecule type" value="Genomic_DNA"/>
</dbReference>
<gene>
    <name evidence="2" type="ORF">H5410_009423</name>
</gene>
<comment type="caution">
    <text evidence="2">The sequence shown here is derived from an EMBL/GenBank/DDBJ whole genome shotgun (WGS) entry which is preliminary data.</text>
</comment>
<accession>A0A9J6AHU1</accession>
<feature type="transmembrane region" description="Helical" evidence="1">
    <location>
        <begin position="30"/>
        <end position="52"/>
    </location>
</feature>
<keyword evidence="3" id="KW-1185">Reference proteome</keyword>
<protein>
    <submittedName>
        <fullName evidence="2">Uncharacterized protein</fullName>
    </submittedName>
</protein>
<evidence type="ECO:0000313" key="3">
    <source>
        <dbReference type="Proteomes" id="UP000824120"/>
    </source>
</evidence>
<keyword evidence="1" id="KW-1133">Transmembrane helix</keyword>
<keyword evidence="1" id="KW-0812">Transmembrane</keyword>
<dbReference type="AlphaFoldDB" id="A0A9J6AHU1"/>
<dbReference type="Proteomes" id="UP000824120">
    <property type="component" value="Chromosome 2"/>
</dbReference>